<proteinExistence type="predicted"/>
<name>A0A1E5IKT2_ENDTX</name>
<gene>
    <name evidence="1" type="ORF">ATZ36_17375</name>
</gene>
<evidence type="ECO:0000313" key="1">
    <source>
        <dbReference type="EMBL" id="OEG70743.1"/>
    </source>
</evidence>
<dbReference type="Proteomes" id="UP000095237">
    <property type="component" value="Unassembled WGS sequence"/>
</dbReference>
<comment type="caution">
    <text evidence="1">The sequence shown here is derived from an EMBL/GenBank/DDBJ whole genome shotgun (WGS) entry which is preliminary data.</text>
</comment>
<dbReference type="AlphaFoldDB" id="A0A1E5IKT2"/>
<dbReference type="EMBL" id="LNVX01000291">
    <property type="protein sequence ID" value="OEG70743.1"/>
    <property type="molecule type" value="Genomic_DNA"/>
</dbReference>
<evidence type="ECO:0000313" key="2">
    <source>
        <dbReference type="Proteomes" id="UP000095237"/>
    </source>
</evidence>
<reference evidence="1 2" key="1">
    <citation type="submission" date="2015-11" db="EMBL/GenBank/DDBJ databases">
        <title>Evidence for parallel genomic evolution in an endosymbiosis of termite gut flagellates.</title>
        <authorList>
            <person name="Zheng H."/>
        </authorList>
    </citation>
    <scope>NUCLEOTIDE SEQUENCE [LARGE SCALE GENOMIC DNA]</scope>
    <source>
        <strain evidence="1 2">CET450</strain>
    </source>
</reference>
<organism evidence="1 2">
    <name type="scientific">Endomicrobium trichonymphae</name>
    <dbReference type="NCBI Taxonomy" id="1408204"/>
    <lineage>
        <taxon>Bacteria</taxon>
        <taxon>Pseudomonadati</taxon>
        <taxon>Elusimicrobiota</taxon>
        <taxon>Endomicrobiia</taxon>
        <taxon>Endomicrobiales</taxon>
        <taxon>Endomicrobiaceae</taxon>
        <taxon>Candidatus Endomicrobiellum</taxon>
    </lineage>
</organism>
<sequence length="61" mass="6947">MKKGHINDLECPRNGISPKVQNSFSCFPNTNASAYNNIKYNIQNWIEKAISGSNEKKKVLY</sequence>
<protein>
    <submittedName>
        <fullName evidence="1">Uncharacterized protein</fullName>
    </submittedName>
</protein>
<accession>A0A1E5IKT2</accession>
<keyword evidence="2" id="KW-1185">Reference proteome</keyword>